<organism evidence="5 6">
    <name type="scientific">Helicobacter brantae</name>
    <dbReference type="NCBI Taxonomy" id="375927"/>
    <lineage>
        <taxon>Bacteria</taxon>
        <taxon>Pseudomonadati</taxon>
        <taxon>Campylobacterota</taxon>
        <taxon>Epsilonproteobacteria</taxon>
        <taxon>Campylobacterales</taxon>
        <taxon>Helicobacteraceae</taxon>
        <taxon>Helicobacter</taxon>
    </lineage>
</organism>
<dbReference type="CDD" id="cd16393">
    <property type="entry name" value="SPO0J_N"/>
    <property type="match status" value="1"/>
</dbReference>
<dbReference type="Gene3D" id="1.10.10.2830">
    <property type="match status" value="1"/>
</dbReference>
<dbReference type="InterPro" id="IPR004437">
    <property type="entry name" value="ParB/RepB/Spo0J"/>
</dbReference>
<feature type="domain" description="ParB-like N-terminal" evidence="4">
    <location>
        <begin position="37"/>
        <end position="126"/>
    </location>
</feature>
<dbReference type="FunFam" id="3.90.1530.30:FF:000001">
    <property type="entry name" value="Chromosome partitioning protein ParB"/>
    <property type="match status" value="1"/>
</dbReference>
<proteinExistence type="inferred from homology"/>
<dbReference type="AlphaFoldDB" id="A0A3D8J1T5"/>
<keyword evidence="2" id="KW-0159">Chromosome partition</keyword>
<sequence length="285" mass="32929">MAKHKKMALGRGLGEILGEVKEAYENNMYDSENQSVVEIAISEIIPNPYQPRKHFREESLNELAQSIKEYGLLQPILVYREDKHYVLIAGERRLKASKILESEKIKAIIADIDLNQLREVALIENIQREDLNPIDLANAYNELIQIHHLTHDELAQKVQKSRSQITNTLRLLQLNSEIQEMLIQEKLTQGHAKILIGLDDENQRKIAKSIVGQKLSVRDTELMVKKLKSPQTPKEKTKETFEGREIEDLRGKLAKLDFSFALNKTKLTIHFRNESDIKKVLDFFK</sequence>
<reference evidence="5 6" key="1">
    <citation type="submission" date="2018-04" db="EMBL/GenBank/DDBJ databases">
        <title>Novel Campyloabacter and Helicobacter Species and Strains.</title>
        <authorList>
            <person name="Mannion A.J."/>
            <person name="Shen Z."/>
            <person name="Fox J.G."/>
        </authorList>
    </citation>
    <scope>NUCLEOTIDE SEQUENCE [LARGE SCALE GENOMIC DNA]</scope>
    <source>
        <strain evidence="5 6">MIT 04-9366</strain>
    </source>
</reference>
<comment type="caution">
    <text evidence="5">The sequence shown here is derived from an EMBL/GenBank/DDBJ whole genome shotgun (WGS) entry which is preliminary data.</text>
</comment>
<evidence type="ECO:0000256" key="3">
    <source>
        <dbReference type="ARBA" id="ARBA00023125"/>
    </source>
</evidence>
<accession>A0A3D8J1T5</accession>
<dbReference type="InterPro" id="IPR036086">
    <property type="entry name" value="ParB/Sulfiredoxin_sf"/>
</dbReference>
<evidence type="ECO:0000313" key="5">
    <source>
        <dbReference type="EMBL" id="RDU71166.1"/>
    </source>
</evidence>
<dbReference type="NCBIfam" id="TIGR00180">
    <property type="entry name" value="parB_part"/>
    <property type="match status" value="1"/>
</dbReference>
<evidence type="ECO:0000256" key="2">
    <source>
        <dbReference type="ARBA" id="ARBA00022829"/>
    </source>
</evidence>
<gene>
    <name evidence="5" type="ORF">CQA58_03365</name>
</gene>
<dbReference type="InterPro" id="IPR050336">
    <property type="entry name" value="Chromosome_partition/occlusion"/>
</dbReference>
<dbReference type="PANTHER" id="PTHR33375">
    <property type="entry name" value="CHROMOSOME-PARTITIONING PROTEIN PARB-RELATED"/>
    <property type="match status" value="1"/>
</dbReference>
<dbReference type="GO" id="GO:0045881">
    <property type="term" value="P:positive regulation of sporulation resulting in formation of a cellular spore"/>
    <property type="evidence" value="ECO:0007669"/>
    <property type="project" value="TreeGrafter"/>
</dbReference>
<keyword evidence="6" id="KW-1185">Reference proteome</keyword>
<dbReference type="Pfam" id="PF17762">
    <property type="entry name" value="HTH_ParB"/>
    <property type="match status" value="1"/>
</dbReference>
<protein>
    <submittedName>
        <fullName evidence="5">Chromosome partitioning protein ParB</fullName>
    </submittedName>
</protein>
<comment type="similarity">
    <text evidence="1">Belongs to the ParB family.</text>
</comment>
<dbReference type="Gene3D" id="3.90.1530.30">
    <property type="match status" value="1"/>
</dbReference>
<name>A0A3D8J1T5_9HELI</name>
<dbReference type="InterPro" id="IPR003115">
    <property type="entry name" value="ParB_N"/>
</dbReference>
<dbReference type="OrthoDB" id="9802051at2"/>
<dbReference type="GO" id="GO:0003677">
    <property type="term" value="F:DNA binding"/>
    <property type="evidence" value="ECO:0007669"/>
    <property type="project" value="UniProtKB-KW"/>
</dbReference>
<keyword evidence="3" id="KW-0238">DNA-binding</keyword>
<dbReference type="Proteomes" id="UP000257045">
    <property type="component" value="Unassembled WGS sequence"/>
</dbReference>
<dbReference type="GO" id="GO:0007059">
    <property type="term" value="P:chromosome segregation"/>
    <property type="evidence" value="ECO:0007669"/>
    <property type="project" value="UniProtKB-KW"/>
</dbReference>
<evidence type="ECO:0000313" key="6">
    <source>
        <dbReference type="Proteomes" id="UP000257045"/>
    </source>
</evidence>
<dbReference type="SMART" id="SM00470">
    <property type="entry name" value="ParB"/>
    <property type="match status" value="1"/>
</dbReference>
<dbReference type="SUPFAM" id="SSF110849">
    <property type="entry name" value="ParB/Sulfiredoxin"/>
    <property type="match status" value="1"/>
</dbReference>
<dbReference type="InterPro" id="IPR041468">
    <property type="entry name" value="HTH_ParB/Spo0J"/>
</dbReference>
<dbReference type="FunFam" id="1.10.10.2830:FF:000001">
    <property type="entry name" value="Chromosome partitioning protein ParB"/>
    <property type="match status" value="1"/>
</dbReference>
<dbReference type="GO" id="GO:0005694">
    <property type="term" value="C:chromosome"/>
    <property type="evidence" value="ECO:0007669"/>
    <property type="project" value="TreeGrafter"/>
</dbReference>
<evidence type="ECO:0000259" key="4">
    <source>
        <dbReference type="SMART" id="SM00470"/>
    </source>
</evidence>
<dbReference type="SUPFAM" id="SSF109709">
    <property type="entry name" value="KorB DNA-binding domain-like"/>
    <property type="match status" value="1"/>
</dbReference>
<dbReference type="Pfam" id="PF02195">
    <property type="entry name" value="ParB_N"/>
    <property type="match status" value="1"/>
</dbReference>
<evidence type="ECO:0000256" key="1">
    <source>
        <dbReference type="ARBA" id="ARBA00006295"/>
    </source>
</evidence>
<dbReference type="EMBL" id="NXLV01000004">
    <property type="protein sequence ID" value="RDU71166.1"/>
    <property type="molecule type" value="Genomic_DNA"/>
</dbReference>
<dbReference type="PANTHER" id="PTHR33375:SF1">
    <property type="entry name" value="CHROMOSOME-PARTITIONING PROTEIN PARB-RELATED"/>
    <property type="match status" value="1"/>
</dbReference>
<dbReference type="RefSeq" id="WP_115569312.1">
    <property type="nucleotide sequence ID" value="NZ_NXLV01000004.1"/>
</dbReference>